<accession>F6I759</accession>
<keyword evidence="2" id="KW-1185">Reference proteome</keyword>
<proteinExistence type="predicted"/>
<protein>
    <submittedName>
        <fullName evidence="1">Uncharacterized protein</fullName>
    </submittedName>
</protein>
<dbReference type="HOGENOM" id="CLU_3435182_0_0_1"/>
<dbReference type="InParanoid" id="F6I759"/>
<evidence type="ECO:0000313" key="1">
    <source>
        <dbReference type="EMBL" id="CCB62777.1"/>
    </source>
</evidence>
<reference evidence="2" key="1">
    <citation type="journal article" date="2007" name="Nature">
        <title>The grapevine genome sequence suggests ancestral hexaploidization in major angiosperm phyla.</title>
        <authorList>
            <consortium name="The French-Italian Public Consortium for Grapevine Genome Characterization."/>
            <person name="Jaillon O."/>
            <person name="Aury J.-M."/>
            <person name="Noel B."/>
            <person name="Policriti A."/>
            <person name="Clepet C."/>
            <person name="Casagrande A."/>
            <person name="Choisne N."/>
            <person name="Aubourg S."/>
            <person name="Vitulo N."/>
            <person name="Jubin C."/>
            <person name="Vezzi A."/>
            <person name="Legeai F."/>
            <person name="Hugueney P."/>
            <person name="Dasilva C."/>
            <person name="Horner D."/>
            <person name="Mica E."/>
            <person name="Jublot D."/>
            <person name="Poulain J."/>
            <person name="Bruyere C."/>
            <person name="Billault A."/>
            <person name="Segurens B."/>
            <person name="Gouyvenoux M."/>
            <person name="Ugarte E."/>
            <person name="Cattonaro F."/>
            <person name="Anthouard V."/>
            <person name="Vico V."/>
            <person name="Del Fabbro C."/>
            <person name="Alaux M."/>
            <person name="Di Gaspero G."/>
            <person name="Dumas V."/>
            <person name="Felice N."/>
            <person name="Paillard S."/>
            <person name="Juman I."/>
            <person name="Moroldo M."/>
            <person name="Scalabrin S."/>
            <person name="Canaguier A."/>
            <person name="Le Clainche I."/>
            <person name="Malacrida G."/>
            <person name="Durand E."/>
            <person name="Pesole G."/>
            <person name="Laucou V."/>
            <person name="Chatelet P."/>
            <person name="Merdinoglu D."/>
            <person name="Delledonne M."/>
            <person name="Pezzotti M."/>
            <person name="Lecharny A."/>
            <person name="Scarpelli C."/>
            <person name="Artiguenave F."/>
            <person name="Pe M.E."/>
            <person name="Valle G."/>
            <person name="Morgante M."/>
            <person name="Caboche M."/>
            <person name="Adam-Blondon A.-F."/>
            <person name="Weissenbach J."/>
            <person name="Quetier F."/>
            <person name="Wincker P."/>
        </authorList>
    </citation>
    <scope>NUCLEOTIDE SEQUENCE [LARGE SCALE GENOMIC DNA]</scope>
    <source>
        <strain evidence="2">cv. Pinot noir / PN40024</strain>
    </source>
</reference>
<sequence>MVASGGDGVFFPLA</sequence>
<evidence type="ECO:0000313" key="2">
    <source>
        <dbReference type="Proteomes" id="UP000009183"/>
    </source>
</evidence>
<name>F6I759_VITVI</name>
<gene>
    <name evidence="1" type="ordered locus">VIT_13s0175g00130</name>
</gene>
<organism evidence="1 2">
    <name type="scientific">Vitis vinifera</name>
    <name type="common">Grape</name>
    <dbReference type="NCBI Taxonomy" id="29760"/>
    <lineage>
        <taxon>Eukaryota</taxon>
        <taxon>Viridiplantae</taxon>
        <taxon>Streptophyta</taxon>
        <taxon>Embryophyta</taxon>
        <taxon>Tracheophyta</taxon>
        <taxon>Spermatophyta</taxon>
        <taxon>Magnoliopsida</taxon>
        <taxon>eudicotyledons</taxon>
        <taxon>Gunneridae</taxon>
        <taxon>Pentapetalae</taxon>
        <taxon>rosids</taxon>
        <taxon>Vitales</taxon>
        <taxon>Vitaceae</taxon>
        <taxon>Viteae</taxon>
        <taxon>Vitis</taxon>
    </lineage>
</organism>
<dbReference type="Proteomes" id="UP000009183">
    <property type="component" value="Chromosome 13"/>
</dbReference>
<dbReference type="EMBL" id="FN596766">
    <property type="protein sequence ID" value="CCB62777.1"/>
    <property type="molecule type" value="Genomic_DNA"/>
</dbReference>